<feature type="non-terminal residue" evidence="2">
    <location>
        <position position="204"/>
    </location>
</feature>
<organism evidence="2 3">
    <name type="scientific">Melanomma pulvis-pyrius CBS 109.77</name>
    <dbReference type="NCBI Taxonomy" id="1314802"/>
    <lineage>
        <taxon>Eukaryota</taxon>
        <taxon>Fungi</taxon>
        <taxon>Dikarya</taxon>
        <taxon>Ascomycota</taxon>
        <taxon>Pezizomycotina</taxon>
        <taxon>Dothideomycetes</taxon>
        <taxon>Pleosporomycetidae</taxon>
        <taxon>Pleosporales</taxon>
        <taxon>Melanommataceae</taxon>
        <taxon>Melanomma</taxon>
    </lineage>
</organism>
<protein>
    <submittedName>
        <fullName evidence="2">Uncharacterized protein</fullName>
    </submittedName>
</protein>
<dbReference type="AlphaFoldDB" id="A0A6A6WY89"/>
<gene>
    <name evidence="2" type="ORF">K505DRAFT_254499</name>
</gene>
<evidence type="ECO:0000313" key="2">
    <source>
        <dbReference type="EMBL" id="KAF2788878.1"/>
    </source>
</evidence>
<sequence>MQSSRSTRNAPGHAGKPLYTPFRGMFGESESARNFRKVALRFDRKPYRPPDSDPTIWKIENERLDHVKRIYDAMIRPDAAKDNPKSNAMRRWVEDPFYDSALVEAYAHRILDCLLAQAKEGFRGWKHDDYTQDERKGEVEDTEVSCEERLSNIIRALEEEKTICEDVMNSACQIRMFVNAPKAYAGRKLNNRVGNSKRKRGRDP</sequence>
<name>A0A6A6WY89_9PLEO</name>
<feature type="region of interest" description="Disordered" evidence="1">
    <location>
        <begin position="1"/>
        <end position="21"/>
    </location>
</feature>
<reference evidence="2" key="1">
    <citation type="journal article" date="2020" name="Stud. Mycol.">
        <title>101 Dothideomycetes genomes: a test case for predicting lifestyles and emergence of pathogens.</title>
        <authorList>
            <person name="Haridas S."/>
            <person name="Albert R."/>
            <person name="Binder M."/>
            <person name="Bloem J."/>
            <person name="Labutti K."/>
            <person name="Salamov A."/>
            <person name="Andreopoulos B."/>
            <person name="Baker S."/>
            <person name="Barry K."/>
            <person name="Bills G."/>
            <person name="Bluhm B."/>
            <person name="Cannon C."/>
            <person name="Castanera R."/>
            <person name="Culley D."/>
            <person name="Daum C."/>
            <person name="Ezra D."/>
            <person name="Gonzalez J."/>
            <person name="Henrissat B."/>
            <person name="Kuo A."/>
            <person name="Liang C."/>
            <person name="Lipzen A."/>
            <person name="Lutzoni F."/>
            <person name="Magnuson J."/>
            <person name="Mondo S."/>
            <person name="Nolan M."/>
            <person name="Ohm R."/>
            <person name="Pangilinan J."/>
            <person name="Park H.-J."/>
            <person name="Ramirez L."/>
            <person name="Alfaro M."/>
            <person name="Sun H."/>
            <person name="Tritt A."/>
            <person name="Yoshinaga Y."/>
            <person name="Zwiers L.-H."/>
            <person name="Turgeon B."/>
            <person name="Goodwin S."/>
            <person name="Spatafora J."/>
            <person name="Crous P."/>
            <person name="Grigoriev I."/>
        </authorList>
    </citation>
    <scope>NUCLEOTIDE SEQUENCE</scope>
    <source>
        <strain evidence="2">CBS 109.77</strain>
    </source>
</reference>
<evidence type="ECO:0000313" key="3">
    <source>
        <dbReference type="Proteomes" id="UP000799757"/>
    </source>
</evidence>
<evidence type="ECO:0000256" key="1">
    <source>
        <dbReference type="SAM" id="MobiDB-lite"/>
    </source>
</evidence>
<proteinExistence type="predicted"/>
<dbReference type="OrthoDB" id="3686891at2759"/>
<keyword evidence="3" id="KW-1185">Reference proteome</keyword>
<accession>A0A6A6WY89</accession>
<dbReference type="Proteomes" id="UP000799757">
    <property type="component" value="Unassembled WGS sequence"/>
</dbReference>
<dbReference type="EMBL" id="MU002179">
    <property type="protein sequence ID" value="KAF2788878.1"/>
    <property type="molecule type" value="Genomic_DNA"/>
</dbReference>